<dbReference type="SUPFAM" id="SSF55979">
    <property type="entry name" value="DNA clamp"/>
    <property type="match status" value="1"/>
</dbReference>
<dbReference type="PRINTS" id="PR01246">
    <property type="entry name" value="RAD1REPAIR"/>
</dbReference>
<evidence type="ECO:0000256" key="4">
    <source>
        <dbReference type="ARBA" id="ARBA00023204"/>
    </source>
</evidence>
<keyword evidence="6" id="KW-0812">Transmembrane</keyword>
<dbReference type="Gene3D" id="3.70.10.10">
    <property type="match status" value="2"/>
</dbReference>
<evidence type="ECO:0000256" key="6">
    <source>
        <dbReference type="SAM" id="Phobius"/>
    </source>
</evidence>
<dbReference type="CDD" id="cd00577">
    <property type="entry name" value="PCNA"/>
    <property type="match status" value="1"/>
</dbReference>
<evidence type="ECO:0000256" key="3">
    <source>
        <dbReference type="ARBA" id="ARBA00022763"/>
    </source>
</evidence>
<dbReference type="Proteomes" id="UP001159427">
    <property type="component" value="Unassembled WGS sequence"/>
</dbReference>
<dbReference type="Pfam" id="PF02144">
    <property type="entry name" value="Rad1"/>
    <property type="match status" value="2"/>
</dbReference>
<dbReference type="InterPro" id="IPR003011">
    <property type="entry name" value="Cell_cycle_checkpoint_Rad1"/>
</dbReference>
<dbReference type="InterPro" id="IPR003021">
    <property type="entry name" value="Rad1_Rec1_Rad17"/>
</dbReference>
<sequence>MSRLTQQSGDDNRYILVAKLDNARNLHSILKAVQFKESATCFVSSNGIKVTVEDAKCVQANAFVQSGIFQEFIFKEESATFRINLNVLLECLNIFGSSKDTGTCTALKMCYAGYGSPLILINLINLILWFLVNNNSTHVISFINSICIFDYNGCVIQVIVSPFGDFSNCYLDFPKDSDMVESFECQQTQTNRYKISLLKPSTKALQLSSKISIRMDNRGFLSLQYMIINEDGQVCFVEYLCAPDEEVDEEEEEELG</sequence>
<organism evidence="7 8">
    <name type="scientific">Porites evermanni</name>
    <dbReference type="NCBI Taxonomy" id="104178"/>
    <lineage>
        <taxon>Eukaryota</taxon>
        <taxon>Metazoa</taxon>
        <taxon>Cnidaria</taxon>
        <taxon>Anthozoa</taxon>
        <taxon>Hexacorallia</taxon>
        <taxon>Scleractinia</taxon>
        <taxon>Fungiina</taxon>
        <taxon>Poritidae</taxon>
        <taxon>Porites</taxon>
    </lineage>
</organism>
<dbReference type="PANTHER" id="PTHR10870:SF0">
    <property type="entry name" value="CELL CYCLE CHECKPOINT PROTEIN RAD1"/>
    <property type="match status" value="1"/>
</dbReference>
<feature type="transmembrane region" description="Helical" evidence="6">
    <location>
        <begin position="111"/>
        <end position="132"/>
    </location>
</feature>
<evidence type="ECO:0000313" key="8">
    <source>
        <dbReference type="Proteomes" id="UP001159427"/>
    </source>
</evidence>
<evidence type="ECO:0008006" key="9">
    <source>
        <dbReference type="Google" id="ProtNLM"/>
    </source>
</evidence>
<dbReference type="EMBL" id="CALNXI010000140">
    <property type="protein sequence ID" value="CAH3020201.1"/>
    <property type="molecule type" value="Genomic_DNA"/>
</dbReference>
<evidence type="ECO:0000256" key="2">
    <source>
        <dbReference type="ARBA" id="ARBA00010991"/>
    </source>
</evidence>
<dbReference type="PRINTS" id="PR01245">
    <property type="entry name" value="RAD1REC1"/>
</dbReference>
<evidence type="ECO:0000313" key="7">
    <source>
        <dbReference type="EMBL" id="CAH3020201.1"/>
    </source>
</evidence>
<comment type="similarity">
    <text evidence="2">Belongs to the rad1 family.</text>
</comment>
<keyword evidence="3" id="KW-0227">DNA damage</keyword>
<keyword evidence="4" id="KW-0234">DNA repair</keyword>
<evidence type="ECO:0000256" key="1">
    <source>
        <dbReference type="ARBA" id="ARBA00004123"/>
    </source>
</evidence>
<name>A0ABN8LSE2_9CNID</name>
<keyword evidence="8" id="KW-1185">Reference proteome</keyword>
<comment type="caution">
    <text evidence="7">The sequence shown here is derived from an EMBL/GenBank/DDBJ whole genome shotgun (WGS) entry which is preliminary data.</text>
</comment>
<keyword evidence="6" id="KW-0472">Membrane</keyword>
<protein>
    <recommendedName>
        <fullName evidence="9">Cell cycle checkpoint protein RAD1</fullName>
    </recommendedName>
</protein>
<accession>A0ABN8LSE2</accession>
<gene>
    <name evidence="7" type="ORF">PEVE_00006243</name>
</gene>
<comment type="subcellular location">
    <subcellularLocation>
        <location evidence="1">Nucleus</location>
    </subcellularLocation>
</comment>
<keyword evidence="5" id="KW-0539">Nucleus</keyword>
<evidence type="ECO:0000256" key="5">
    <source>
        <dbReference type="ARBA" id="ARBA00023242"/>
    </source>
</evidence>
<proteinExistence type="inferred from homology"/>
<dbReference type="InterPro" id="IPR046938">
    <property type="entry name" value="DNA_clamp_sf"/>
</dbReference>
<reference evidence="7 8" key="1">
    <citation type="submission" date="2022-05" db="EMBL/GenBank/DDBJ databases">
        <authorList>
            <consortium name="Genoscope - CEA"/>
            <person name="William W."/>
        </authorList>
    </citation>
    <scope>NUCLEOTIDE SEQUENCE [LARGE SCALE GENOMIC DNA]</scope>
</reference>
<keyword evidence="6" id="KW-1133">Transmembrane helix</keyword>
<dbReference type="PANTHER" id="PTHR10870">
    <property type="entry name" value="CELL CYCLE CHECKPOINT PROTEIN RAD1"/>
    <property type="match status" value="1"/>
</dbReference>